<accession>A0A0F9AFC4</accession>
<sequence length="68" mass="7372">MKKSSKLLHRRAYLVGYALLLATTVTLAMAMAGPSVFADTPQPVKSKKTRPARTLKDKRNALSGVMLA</sequence>
<feature type="non-terminal residue" evidence="1">
    <location>
        <position position="68"/>
    </location>
</feature>
<evidence type="ECO:0000313" key="1">
    <source>
        <dbReference type="EMBL" id="KKL08214.1"/>
    </source>
</evidence>
<proteinExistence type="predicted"/>
<organism evidence="1">
    <name type="scientific">marine sediment metagenome</name>
    <dbReference type="NCBI Taxonomy" id="412755"/>
    <lineage>
        <taxon>unclassified sequences</taxon>
        <taxon>metagenomes</taxon>
        <taxon>ecological metagenomes</taxon>
    </lineage>
</organism>
<protein>
    <submittedName>
        <fullName evidence="1">Uncharacterized protein</fullName>
    </submittedName>
</protein>
<comment type="caution">
    <text evidence="1">The sequence shown here is derived from an EMBL/GenBank/DDBJ whole genome shotgun (WGS) entry which is preliminary data.</text>
</comment>
<reference evidence="1" key="1">
    <citation type="journal article" date="2015" name="Nature">
        <title>Complex archaea that bridge the gap between prokaryotes and eukaryotes.</title>
        <authorList>
            <person name="Spang A."/>
            <person name="Saw J.H."/>
            <person name="Jorgensen S.L."/>
            <person name="Zaremba-Niedzwiedzka K."/>
            <person name="Martijn J."/>
            <person name="Lind A.E."/>
            <person name="van Eijk R."/>
            <person name="Schleper C."/>
            <person name="Guy L."/>
            <person name="Ettema T.J."/>
        </authorList>
    </citation>
    <scope>NUCLEOTIDE SEQUENCE</scope>
</reference>
<dbReference type="EMBL" id="LAZR01042971">
    <property type="protein sequence ID" value="KKL08214.1"/>
    <property type="molecule type" value="Genomic_DNA"/>
</dbReference>
<gene>
    <name evidence="1" type="ORF">LCGC14_2578110</name>
</gene>
<dbReference type="AlphaFoldDB" id="A0A0F9AFC4"/>
<name>A0A0F9AFC4_9ZZZZ</name>